<feature type="chain" id="PRO_5008068865" description="Lipoprotein" evidence="1">
    <location>
        <begin position="22"/>
        <end position="122"/>
    </location>
</feature>
<dbReference type="AlphaFoldDB" id="A0A177N8W2"/>
<feature type="signal peptide" evidence="1">
    <location>
        <begin position="1"/>
        <end position="21"/>
    </location>
</feature>
<reference evidence="2 3" key="1">
    <citation type="submission" date="2016-03" db="EMBL/GenBank/DDBJ databases">
        <authorList>
            <person name="Ploux O."/>
        </authorList>
    </citation>
    <scope>NUCLEOTIDE SEQUENCE [LARGE SCALE GENOMIC DNA]</scope>
    <source>
        <strain evidence="2 3">R-45370</strain>
    </source>
</reference>
<keyword evidence="3" id="KW-1185">Reference proteome</keyword>
<evidence type="ECO:0000313" key="3">
    <source>
        <dbReference type="Proteomes" id="UP000078476"/>
    </source>
</evidence>
<protein>
    <recommendedName>
        <fullName evidence="4">Lipoprotein</fullName>
    </recommendedName>
</protein>
<evidence type="ECO:0000313" key="2">
    <source>
        <dbReference type="EMBL" id="OAI14034.1"/>
    </source>
</evidence>
<dbReference type="Proteomes" id="UP000078476">
    <property type="component" value="Unassembled WGS sequence"/>
</dbReference>
<evidence type="ECO:0000256" key="1">
    <source>
        <dbReference type="SAM" id="SignalP"/>
    </source>
</evidence>
<dbReference type="EMBL" id="LUUI01000114">
    <property type="protein sequence ID" value="OAI14034.1"/>
    <property type="molecule type" value="Genomic_DNA"/>
</dbReference>
<dbReference type="RefSeq" id="WP_066983745.1">
    <property type="nucleotide sequence ID" value="NZ_LUUI01000114.1"/>
</dbReference>
<sequence length="122" mass="13522">MKLNKLLILGLALILAGCGHGFEGEYTEQVGSSVEFLNAFAQVAGEKTVVIGPDYIDSDGLRTEYKDIFVRDSGSQKYLILQKPDNSEEAWKIEDNDTLIRGGGLVSITLQRIQPKKREAYD</sequence>
<evidence type="ECO:0008006" key="4">
    <source>
        <dbReference type="Google" id="ProtNLM"/>
    </source>
</evidence>
<accession>A0A177N8W2</accession>
<proteinExistence type="predicted"/>
<comment type="caution">
    <text evidence="2">The sequence shown here is derived from an EMBL/GenBank/DDBJ whole genome shotgun (WGS) entry which is preliminary data.</text>
</comment>
<name>A0A177N8W2_9GAMM</name>
<dbReference type="OrthoDB" id="5918947at2"/>
<organism evidence="2 3">
    <name type="scientific">Methylomonas lenta</name>
    <dbReference type="NCBI Taxonomy" id="980561"/>
    <lineage>
        <taxon>Bacteria</taxon>
        <taxon>Pseudomonadati</taxon>
        <taxon>Pseudomonadota</taxon>
        <taxon>Gammaproteobacteria</taxon>
        <taxon>Methylococcales</taxon>
        <taxon>Methylococcaceae</taxon>
        <taxon>Methylomonas</taxon>
    </lineage>
</organism>
<keyword evidence="1" id="KW-0732">Signal</keyword>
<dbReference type="PROSITE" id="PS51257">
    <property type="entry name" value="PROKAR_LIPOPROTEIN"/>
    <property type="match status" value="1"/>
</dbReference>
<gene>
    <name evidence="2" type="ORF">A1359_01105</name>
</gene>